<dbReference type="Proteomes" id="UP000276133">
    <property type="component" value="Unassembled WGS sequence"/>
</dbReference>
<accession>A0A3M7Q7D0</accession>
<dbReference type="OrthoDB" id="10056691at2759"/>
<dbReference type="InterPro" id="IPR007842">
    <property type="entry name" value="HEPN_dom"/>
</dbReference>
<comment type="caution">
    <text evidence="2">The sequence shown here is derived from an EMBL/GenBank/DDBJ whole genome shotgun (WGS) entry which is preliminary data.</text>
</comment>
<evidence type="ECO:0000259" key="1">
    <source>
        <dbReference type="SMART" id="SM00748"/>
    </source>
</evidence>
<evidence type="ECO:0000313" key="3">
    <source>
        <dbReference type="Proteomes" id="UP000276133"/>
    </source>
</evidence>
<keyword evidence="3" id="KW-1185">Reference proteome</keyword>
<dbReference type="SMART" id="SM00748">
    <property type="entry name" value="HEPN"/>
    <property type="match status" value="1"/>
</dbReference>
<gene>
    <name evidence="2" type="ORF">BpHYR1_040352</name>
</gene>
<dbReference type="EMBL" id="REGN01007247">
    <property type="protein sequence ID" value="RNA06868.1"/>
    <property type="molecule type" value="Genomic_DNA"/>
</dbReference>
<dbReference type="AlphaFoldDB" id="A0A3M7Q7D0"/>
<dbReference type="Pfam" id="PF05168">
    <property type="entry name" value="HEPN"/>
    <property type="match status" value="1"/>
</dbReference>
<dbReference type="Gene3D" id="1.20.120.330">
    <property type="entry name" value="Nucleotidyltransferases domain 2"/>
    <property type="match status" value="1"/>
</dbReference>
<feature type="domain" description="HEPN" evidence="1">
    <location>
        <begin position="24"/>
        <end position="139"/>
    </location>
</feature>
<organism evidence="2 3">
    <name type="scientific">Brachionus plicatilis</name>
    <name type="common">Marine rotifer</name>
    <name type="synonym">Brachionus muelleri</name>
    <dbReference type="NCBI Taxonomy" id="10195"/>
    <lineage>
        <taxon>Eukaryota</taxon>
        <taxon>Metazoa</taxon>
        <taxon>Spiralia</taxon>
        <taxon>Gnathifera</taxon>
        <taxon>Rotifera</taxon>
        <taxon>Eurotatoria</taxon>
        <taxon>Monogononta</taxon>
        <taxon>Pseudotrocha</taxon>
        <taxon>Ploima</taxon>
        <taxon>Brachionidae</taxon>
        <taxon>Brachionus</taxon>
    </lineage>
</organism>
<proteinExistence type="predicted"/>
<evidence type="ECO:0000313" key="2">
    <source>
        <dbReference type="EMBL" id="RNA06868.1"/>
    </source>
</evidence>
<dbReference type="SUPFAM" id="SSF81593">
    <property type="entry name" value="Nucleotidyltransferase substrate binding subunit/domain"/>
    <property type="match status" value="1"/>
</dbReference>
<reference evidence="2 3" key="1">
    <citation type="journal article" date="2018" name="Sci. Rep.">
        <title>Genomic signatures of local adaptation to the degree of environmental predictability in rotifers.</title>
        <authorList>
            <person name="Franch-Gras L."/>
            <person name="Hahn C."/>
            <person name="Garcia-Roger E.M."/>
            <person name="Carmona M.J."/>
            <person name="Serra M."/>
            <person name="Gomez A."/>
        </authorList>
    </citation>
    <scope>NUCLEOTIDE SEQUENCE [LARGE SCALE GENOMIC DNA]</scope>
    <source>
        <strain evidence="2">HYR1</strain>
    </source>
</reference>
<feature type="non-terminal residue" evidence="2">
    <location>
        <position position="1"/>
    </location>
</feature>
<sequence length="150" mass="16906">DRSSPSSARRRGTDFTQMDAGLWFTQAKADLESANNDMHPLTGKPAYEWVCYKCYRAVEKALRAYHYFKGNGKLPASDIHGLLLGVDTNIRDIAFRFCNFIGNEANSMQYPGIARFGKTPNEVFPLTKAEQALEYGKELLKLVEDIIYAS</sequence>
<name>A0A3M7Q7D0_BRAPC</name>
<dbReference type="STRING" id="10195.A0A3M7Q7D0"/>
<protein>
    <submittedName>
        <fullName evidence="2">Sacsin-like</fullName>
    </submittedName>
</protein>